<gene>
    <name evidence="1" type="ORF">L6164_013960</name>
</gene>
<protein>
    <submittedName>
        <fullName evidence="1">Uncharacterized protein</fullName>
    </submittedName>
</protein>
<accession>A0ACB9NHT8</accession>
<name>A0ACB9NHT8_BAUVA</name>
<comment type="caution">
    <text evidence="1">The sequence shown here is derived from an EMBL/GenBank/DDBJ whole genome shotgun (WGS) entry which is preliminary data.</text>
</comment>
<evidence type="ECO:0000313" key="2">
    <source>
        <dbReference type="Proteomes" id="UP000828941"/>
    </source>
</evidence>
<keyword evidence="2" id="KW-1185">Reference proteome</keyword>
<dbReference type="EMBL" id="CM039431">
    <property type="protein sequence ID" value="KAI4335299.1"/>
    <property type="molecule type" value="Genomic_DNA"/>
</dbReference>
<evidence type="ECO:0000313" key="1">
    <source>
        <dbReference type="EMBL" id="KAI4335299.1"/>
    </source>
</evidence>
<reference evidence="1 2" key="1">
    <citation type="journal article" date="2022" name="DNA Res.">
        <title>Chromosomal-level genome assembly of the orchid tree Bauhinia variegata (Leguminosae; Cercidoideae) supports the allotetraploid origin hypothesis of Bauhinia.</title>
        <authorList>
            <person name="Zhong Y."/>
            <person name="Chen Y."/>
            <person name="Zheng D."/>
            <person name="Pang J."/>
            <person name="Liu Y."/>
            <person name="Luo S."/>
            <person name="Meng S."/>
            <person name="Qian L."/>
            <person name="Wei D."/>
            <person name="Dai S."/>
            <person name="Zhou R."/>
        </authorList>
    </citation>
    <scope>NUCLEOTIDE SEQUENCE [LARGE SCALE GENOMIC DNA]</scope>
    <source>
        <strain evidence="1">BV-YZ2020</strain>
    </source>
</reference>
<sequence>MEENTHKRPTQDSAAEGALKKPRTPVIDEDDVLAWLLMEGNDSDGELLNLLEPVKDTARGTVKVRFIENPYSSLLVFQSSSSYITINGNEESCGSSFSDSDTSMMASVDTSGLSFSASFGNARSAAAEERSASGSIDDATREEALVSEEGMDGCDGFDWDDQILARFLGEQVFSD</sequence>
<proteinExistence type="predicted"/>
<dbReference type="Proteomes" id="UP000828941">
    <property type="component" value="Chromosome 6"/>
</dbReference>
<organism evidence="1 2">
    <name type="scientific">Bauhinia variegata</name>
    <name type="common">Purple orchid tree</name>
    <name type="synonym">Phanera variegata</name>
    <dbReference type="NCBI Taxonomy" id="167791"/>
    <lineage>
        <taxon>Eukaryota</taxon>
        <taxon>Viridiplantae</taxon>
        <taxon>Streptophyta</taxon>
        <taxon>Embryophyta</taxon>
        <taxon>Tracheophyta</taxon>
        <taxon>Spermatophyta</taxon>
        <taxon>Magnoliopsida</taxon>
        <taxon>eudicotyledons</taxon>
        <taxon>Gunneridae</taxon>
        <taxon>Pentapetalae</taxon>
        <taxon>rosids</taxon>
        <taxon>fabids</taxon>
        <taxon>Fabales</taxon>
        <taxon>Fabaceae</taxon>
        <taxon>Cercidoideae</taxon>
        <taxon>Cercideae</taxon>
        <taxon>Bauhiniinae</taxon>
        <taxon>Bauhinia</taxon>
    </lineage>
</organism>